<keyword evidence="5 7" id="KW-1133">Transmembrane helix</keyword>
<dbReference type="CDD" id="cd03228">
    <property type="entry name" value="ABCC_MRP_Like"/>
    <property type="match status" value="1"/>
</dbReference>
<evidence type="ECO:0000256" key="6">
    <source>
        <dbReference type="ARBA" id="ARBA00023136"/>
    </source>
</evidence>
<keyword evidence="2 7" id="KW-0812">Transmembrane</keyword>
<dbReference type="PROSITE" id="PS50929">
    <property type="entry name" value="ABC_TM1F"/>
    <property type="match status" value="1"/>
</dbReference>
<evidence type="ECO:0000256" key="2">
    <source>
        <dbReference type="ARBA" id="ARBA00022692"/>
    </source>
</evidence>
<dbReference type="InterPro" id="IPR003439">
    <property type="entry name" value="ABC_transporter-like_ATP-bd"/>
</dbReference>
<evidence type="ECO:0000256" key="5">
    <source>
        <dbReference type="ARBA" id="ARBA00022989"/>
    </source>
</evidence>
<evidence type="ECO:0000256" key="1">
    <source>
        <dbReference type="ARBA" id="ARBA00004651"/>
    </source>
</evidence>
<comment type="subcellular location">
    <subcellularLocation>
        <location evidence="1">Cell membrane</location>
        <topology evidence="1">Multi-pass membrane protein</topology>
    </subcellularLocation>
</comment>
<dbReference type="InterPro" id="IPR011527">
    <property type="entry name" value="ABC1_TM_dom"/>
</dbReference>
<evidence type="ECO:0000256" key="4">
    <source>
        <dbReference type="ARBA" id="ARBA00022840"/>
    </source>
</evidence>
<dbReference type="InterPro" id="IPR027417">
    <property type="entry name" value="P-loop_NTPase"/>
</dbReference>
<dbReference type="GO" id="GO:0042883">
    <property type="term" value="P:cysteine transport"/>
    <property type="evidence" value="ECO:0007669"/>
    <property type="project" value="InterPro"/>
</dbReference>
<sequence>MPERPTARQWLSRNARRASFWPLISVAAGGASTLLLFLLAWAIASIVQKMILDDADLSTLTPYLVALPLAFVGRGALSWLKTEAGTRTGILVRQSIRRELLEHLGERGSLWARRQHSATLGNRVWDQVDALQGYYADFRPQILLSGLVPLMILCVVFPLNWAAGLILLLTGPLIPMNMAMVGMGAKQRQEEQFQEMTRMSRHFLDTLRGLTTLKLFGQSRQQGQIIYRVSENFRRKTMRVLRLAFLSSTVLEFFSSVSIALMAIYIGFTYLGQFHFGDWGHGLDLFTGLFILILAPEFYQPLRDLGAHYHAKAEAEAAAEDLIPILEARATPPEANMLSARWQVPNSLGLVLDNIHARYDGQTRYAIEGLTLTLAPGACLAVVGPSGAGKSTLLNVLTGALSPAQGTLSTSDGEDVARMYPGDWQAALGWVGQSTSLLSASLADNLRLANVDASDQTLEAALNEVGLLEWASSLPQGLSTRLGEQGQPVSGGQARRIALARAFVRQAPLILLDEPTASLDQDSERHVMAALSRLKASHTLIILTHRLDLLQLADQVLVLDNGHMRALDTPNNLAGTPGFGPDTHGGTA</sequence>
<dbReference type="GO" id="GO:0005524">
    <property type="term" value="F:ATP binding"/>
    <property type="evidence" value="ECO:0007669"/>
    <property type="project" value="UniProtKB-KW"/>
</dbReference>
<dbReference type="GO" id="GO:0005886">
    <property type="term" value="C:plasma membrane"/>
    <property type="evidence" value="ECO:0007669"/>
    <property type="project" value="UniProtKB-SubCell"/>
</dbReference>
<dbReference type="SUPFAM" id="SSF52540">
    <property type="entry name" value="P-loop containing nucleoside triphosphate hydrolases"/>
    <property type="match status" value="1"/>
</dbReference>
<dbReference type="EMBL" id="JAPIVE010000001">
    <property type="protein sequence ID" value="MCX2523034.1"/>
    <property type="molecule type" value="Genomic_DNA"/>
</dbReference>
<evidence type="ECO:0000256" key="7">
    <source>
        <dbReference type="SAM" id="Phobius"/>
    </source>
</evidence>
<accession>A0AA41ZF56</accession>
<evidence type="ECO:0000313" key="11">
    <source>
        <dbReference type="Proteomes" id="UP001165678"/>
    </source>
</evidence>
<keyword evidence="4" id="KW-0067">ATP-binding</keyword>
<dbReference type="InterPro" id="IPR039421">
    <property type="entry name" value="Type_1_exporter"/>
</dbReference>
<feature type="transmembrane region" description="Helical" evidence="7">
    <location>
        <begin position="243"/>
        <end position="267"/>
    </location>
</feature>
<proteinExistence type="predicted"/>
<evidence type="ECO:0000259" key="9">
    <source>
        <dbReference type="PROSITE" id="PS50929"/>
    </source>
</evidence>
<organism evidence="10 11">
    <name type="scientific">Larsenimonas rhizosphaerae</name>
    <dbReference type="NCBI Taxonomy" id="2944682"/>
    <lineage>
        <taxon>Bacteria</taxon>
        <taxon>Pseudomonadati</taxon>
        <taxon>Pseudomonadota</taxon>
        <taxon>Gammaproteobacteria</taxon>
        <taxon>Oceanospirillales</taxon>
        <taxon>Halomonadaceae</taxon>
        <taxon>Larsenimonas</taxon>
    </lineage>
</organism>
<keyword evidence="6 7" id="KW-0472">Membrane</keyword>
<dbReference type="GO" id="GO:0034040">
    <property type="term" value="F:ATPase-coupled lipid transmembrane transporter activity"/>
    <property type="evidence" value="ECO:0007669"/>
    <property type="project" value="TreeGrafter"/>
</dbReference>
<dbReference type="PROSITE" id="PS50893">
    <property type="entry name" value="ABC_TRANSPORTER_2"/>
    <property type="match status" value="1"/>
</dbReference>
<dbReference type="Gene3D" id="3.40.50.300">
    <property type="entry name" value="P-loop containing nucleotide triphosphate hydrolases"/>
    <property type="match status" value="1"/>
</dbReference>
<feature type="transmembrane region" description="Helical" evidence="7">
    <location>
        <begin position="63"/>
        <end position="80"/>
    </location>
</feature>
<dbReference type="Pfam" id="PF00005">
    <property type="entry name" value="ABC_tran"/>
    <property type="match status" value="1"/>
</dbReference>
<protein>
    <submittedName>
        <fullName evidence="10">Thiol reductant ABC exporter subunit CydD</fullName>
    </submittedName>
</protein>
<dbReference type="NCBIfam" id="TIGR02857">
    <property type="entry name" value="CydD"/>
    <property type="match status" value="1"/>
</dbReference>
<comment type="caution">
    <text evidence="10">The sequence shown here is derived from an EMBL/GenBank/DDBJ whole genome shotgun (WGS) entry which is preliminary data.</text>
</comment>
<dbReference type="InterPro" id="IPR003593">
    <property type="entry name" value="AAA+_ATPase"/>
</dbReference>
<dbReference type="InterPro" id="IPR036640">
    <property type="entry name" value="ABC1_TM_sf"/>
</dbReference>
<dbReference type="PANTHER" id="PTHR24221">
    <property type="entry name" value="ATP-BINDING CASSETTE SUB-FAMILY B"/>
    <property type="match status" value="1"/>
</dbReference>
<dbReference type="SUPFAM" id="SSF90123">
    <property type="entry name" value="ABC transporter transmembrane region"/>
    <property type="match status" value="1"/>
</dbReference>
<name>A0AA41ZF56_9GAMM</name>
<dbReference type="Proteomes" id="UP001165678">
    <property type="component" value="Unassembled WGS sequence"/>
</dbReference>
<evidence type="ECO:0000313" key="10">
    <source>
        <dbReference type="EMBL" id="MCX2523034.1"/>
    </source>
</evidence>
<dbReference type="CDD" id="cd18584">
    <property type="entry name" value="ABC_6TM_AarD_CydD"/>
    <property type="match status" value="1"/>
</dbReference>
<keyword evidence="11" id="KW-1185">Reference proteome</keyword>
<keyword evidence="3" id="KW-0547">Nucleotide-binding</keyword>
<dbReference type="GO" id="GO:0140359">
    <property type="term" value="F:ABC-type transporter activity"/>
    <property type="evidence" value="ECO:0007669"/>
    <property type="project" value="InterPro"/>
</dbReference>
<dbReference type="SMART" id="SM00382">
    <property type="entry name" value="AAA"/>
    <property type="match status" value="1"/>
</dbReference>
<evidence type="ECO:0000256" key="3">
    <source>
        <dbReference type="ARBA" id="ARBA00022741"/>
    </source>
</evidence>
<dbReference type="PROSITE" id="PS00211">
    <property type="entry name" value="ABC_TRANSPORTER_1"/>
    <property type="match status" value="1"/>
</dbReference>
<dbReference type="InterPro" id="IPR014216">
    <property type="entry name" value="ABC_transptr_CydD"/>
</dbReference>
<dbReference type="PANTHER" id="PTHR24221:SF261">
    <property type="entry name" value="GLUTATHIONE_L-CYSTEINE TRANSPORT SYSTEM ATP-BINDING_PERMEASE PROTEIN CYDD"/>
    <property type="match status" value="1"/>
</dbReference>
<reference evidence="10" key="1">
    <citation type="submission" date="2022-11" db="EMBL/GenBank/DDBJ databases">
        <title>Larsenimonas rhizosphaerae sp. nov., isolated from a tidal mudflat.</title>
        <authorList>
            <person name="Lee S.D."/>
            <person name="Kim I.S."/>
        </authorList>
    </citation>
    <scope>NUCLEOTIDE SEQUENCE</scope>
    <source>
        <strain evidence="10">GH2-1</strain>
    </source>
</reference>
<feature type="transmembrane region" description="Helical" evidence="7">
    <location>
        <begin position="142"/>
        <end position="159"/>
    </location>
</feature>
<dbReference type="Pfam" id="PF00664">
    <property type="entry name" value="ABC_membrane"/>
    <property type="match status" value="1"/>
</dbReference>
<feature type="transmembrane region" description="Helical" evidence="7">
    <location>
        <begin position="20"/>
        <end position="43"/>
    </location>
</feature>
<feature type="domain" description="ABC transmembrane type-1" evidence="9">
    <location>
        <begin position="23"/>
        <end position="314"/>
    </location>
</feature>
<dbReference type="RefSeq" id="WP_265895435.1">
    <property type="nucleotide sequence ID" value="NZ_JAPIVE010000001.1"/>
</dbReference>
<dbReference type="InterPro" id="IPR017871">
    <property type="entry name" value="ABC_transporter-like_CS"/>
</dbReference>
<evidence type="ECO:0000259" key="8">
    <source>
        <dbReference type="PROSITE" id="PS50893"/>
    </source>
</evidence>
<dbReference type="AlphaFoldDB" id="A0AA41ZF56"/>
<dbReference type="Gene3D" id="1.20.1560.10">
    <property type="entry name" value="ABC transporter type 1, transmembrane domain"/>
    <property type="match status" value="1"/>
</dbReference>
<gene>
    <name evidence="10" type="primary">cydD</name>
    <name evidence="10" type="ORF">OQ287_02140</name>
</gene>
<feature type="domain" description="ABC transporter" evidence="8">
    <location>
        <begin position="350"/>
        <end position="586"/>
    </location>
</feature>
<feature type="transmembrane region" description="Helical" evidence="7">
    <location>
        <begin position="165"/>
        <end position="185"/>
    </location>
</feature>
<dbReference type="GO" id="GO:0016887">
    <property type="term" value="F:ATP hydrolysis activity"/>
    <property type="evidence" value="ECO:0007669"/>
    <property type="project" value="InterPro"/>
</dbReference>